<dbReference type="OMA" id="KARCGHP"/>
<evidence type="ECO:0000313" key="2">
    <source>
        <dbReference type="EMBL" id="EER43197.1"/>
    </source>
</evidence>
<dbReference type="AlphaFoldDB" id="C6HA64"/>
<feature type="compositionally biased region" description="Basic residues" evidence="1">
    <location>
        <begin position="805"/>
        <end position="830"/>
    </location>
</feature>
<dbReference type="OrthoDB" id="4182572at2759"/>
<feature type="region of interest" description="Disordered" evidence="1">
    <location>
        <begin position="800"/>
        <end position="830"/>
    </location>
</feature>
<dbReference type="HOGENOM" id="CLU_004286_6_1_1"/>
<sequence>MHIKTCHYSPCSINRPYAISYYHHSKRATSTLMESLQFTERETCLAAERRLKFQGAAKVNLDQIFFDPQSSQQLDHKNVDRLCRIFQEEGCRSMPLAHRVPAAVSRQHLAAALQRANVSACDLLTNPEPQMPHLRFSPGQLRGLHGRHRIAAGLEVLSPAHSWWVVDIYLDDIGDDLKTSLIDEYSNEKPPSDGEIYRRIRQYANDGNLHGELRWKARLCPNSQTRLQSLFKNTRLRHAFDGVLGIPGHRNAMRISMLHRVMAVSCDEEIAHYLNYVKDFWFSLVNNDPASVVKIDQNTVETLQLMVPRVEARVVRGLVTSGQIFTNFHEGERDAIWEKLRMFGALVPSLYSFFEDFKCFESWAHCLTRLFTLGKSTVRQTMGGLWTPCSDGGDMCLVQTSESTFDSRHEPAGRQFDLAYRQMWLYAMRHYPQMPRDPKRKDRLAKAQSATADECVVSDMASLAHRLGFKSTQITHLINQAPDRLIAEQALLKARKPNRFSYDNTIFNTLVDRIVECFAVAMPRDTQTPSVFIDRMVKPKARCGHPTIGALEQDCPLLFIDHLQATAIPNRVSTFFVRCCVYFAFFGPQPSLCHGAADPPSSVSTSLFISENSPIEDPSEYQGDEFTVHHPQSELQGSAVAMDIDEQEPRQLDVATASTAQSRRVQVEMEQTAEAERDRLEETEAMARRVREAEDQLAAQAAELERLRKGATEGAAQDTGGSPIARAQLQNETLEGAAESARENIPLSLNNDTPMAELAPLPLENDTSITEPARSVTQFDVSGLLARWRERAVLQDIDSIPLPHKTPHKRTPVERRRAKPAGIRKSRMQYKQRRLAANRTAKRISAVNDQFLQQSTDNRSSVSCLQIDEPSGVDALAPPSHLQLTQERAADAPTDMLQSAAEDVAGIDEASVDHLDEMLESDAEQRTVGEHDMQERARWEREHSHIEEQVEQERALALAQLQSQVAGQTTDSVQHESNTPRAALSRPVTHFDLLSLIEGWRQRGSKSTIKTRWNPQIWNPQI</sequence>
<gene>
    <name evidence="2" type="ORF">HCDG_03095</name>
</gene>
<reference evidence="3" key="1">
    <citation type="submission" date="2009-05" db="EMBL/GenBank/DDBJ databases">
        <title>The genome sequence of Ajellomyces capsulatus strain H143.</title>
        <authorList>
            <person name="Champion M."/>
            <person name="Cuomo C.A."/>
            <person name="Ma L.-J."/>
            <person name="Henn M.R."/>
            <person name="Sil A."/>
            <person name="Goldman B."/>
            <person name="Young S.K."/>
            <person name="Kodira C.D."/>
            <person name="Zeng Q."/>
            <person name="Koehrsen M."/>
            <person name="Alvarado L."/>
            <person name="Berlin A.M."/>
            <person name="Borenstein D."/>
            <person name="Chen Z."/>
            <person name="Engels R."/>
            <person name="Freedman E."/>
            <person name="Gellesch M."/>
            <person name="Goldberg J."/>
            <person name="Griggs A."/>
            <person name="Gujja S."/>
            <person name="Heiman D.I."/>
            <person name="Hepburn T.A."/>
            <person name="Howarth C."/>
            <person name="Jen D."/>
            <person name="Larson L."/>
            <person name="Lewis B."/>
            <person name="Mehta T."/>
            <person name="Park D."/>
            <person name="Pearson M."/>
            <person name="Roberts A."/>
            <person name="Saif S."/>
            <person name="Shea T.D."/>
            <person name="Shenoy N."/>
            <person name="Sisk P."/>
            <person name="Stolte C."/>
            <person name="Sykes S."/>
            <person name="Walk T."/>
            <person name="White J."/>
            <person name="Yandava C."/>
            <person name="Klein B."/>
            <person name="McEwen J.G."/>
            <person name="Puccia R."/>
            <person name="Goldman G.H."/>
            <person name="Felipe M.S."/>
            <person name="Nino-Vega G."/>
            <person name="San-Blas G."/>
            <person name="Taylor J.W."/>
            <person name="Mendoza L."/>
            <person name="Galagan J.E."/>
            <person name="Nusbaum C."/>
            <person name="Birren B.W."/>
        </authorList>
    </citation>
    <scope>NUCLEOTIDE SEQUENCE [LARGE SCALE GENOMIC DNA]</scope>
    <source>
        <strain evidence="3">H143</strain>
    </source>
</reference>
<feature type="region of interest" description="Disordered" evidence="1">
    <location>
        <begin position="655"/>
        <end position="680"/>
    </location>
</feature>
<protein>
    <submittedName>
        <fullName evidence="2">Uncharacterized protein</fullName>
    </submittedName>
</protein>
<dbReference type="InterPro" id="IPR022198">
    <property type="entry name" value="DUF3723"/>
</dbReference>
<dbReference type="Pfam" id="PF12520">
    <property type="entry name" value="DUF3723"/>
    <property type="match status" value="1"/>
</dbReference>
<dbReference type="STRING" id="544712.C6HA64"/>
<accession>C6HA64</accession>
<dbReference type="EMBL" id="GG692421">
    <property type="protein sequence ID" value="EER43197.1"/>
    <property type="molecule type" value="Genomic_DNA"/>
</dbReference>
<dbReference type="VEuPathDB" id="FungiDB:HCDG_03095"/>
<dbReference type="Proteomes" id="UP000002624">
    <property type="component" value="Unassembled WGS sequence"/>
</dbReference>
<evidence type="ECO:0000313" key="3">
    <source>
        <dbReference type="Proteomes" id="UP000002624"/>
    </source>
</evidence>
<proteinExistence type="predicted"/>
<name>C6HA64_AJECH</name>
<organism evidence="2 3">
    <name type="scientific">Ajellomyces capsulatus (strain H143)</name>
    <name type="common">Darling's disease fungus</name>
    <name type="synonym">Histoplasma capsulatum</name>
    <dbReference type="NCBI Taxonomy" id="544712"/>
    <lineage>
        <taxon>Eukaryota</taxon>
        <taxon>Fungi</taxon>
        <taxon>Dikarya</taxon>
        <taxon>Ascomycota</taxon>
        <taxon>Pezizomycotina</taxon>
        <taxon>Eurotiomycetes</taxon>
        <taxon>Eurotiomycetidae</taxon>
        <taxon>Onygenales</taxon>
        <taxon>Ajellomycetaceae</taxon>
        <taxon>Histoplasma</taxon>
    </lineage>
</organism>
<evidence type="ECO:0000256" key="1">
    <source>
        <dbReference type="SAM" id="MobiDB-lite"/>
    </source>
</evidence>